<evidence type="ECO:0000259" key="5">
    <source>
        <dbReference type="PROSITE" id="PS50011"/>
    </source>
</evidence>
<proteinExistence type="predicted"/>
<keyword evidence="3" id="KW-0723">Serine/threonine-protein kinase</keyword>
<keyword evidence="3" id="KW-0808">Transferase</keyword>
<evidence type="ECO:0000256" key="3">
    <source>
        <dbReference type="ARBA" id="ARBA00022527"/>
    </source>
</evidence>
<dbReference type="PROSITE" id="PS00108">
    <property type="entry name" value="PROTEIN_KINASE_ST"/>
    <property type="match status" value="1"/>
</dbReference>
<name>A0AA41VR69_PAPNU</name>
<dbReference type="Pfam" id="PF00069">
    <property type="entry name" value="Pkinase"/>
    <property type="match status" value="1"/>
</dbReference>
<evidence type="ECO:0000256" key="1">
    <source>
        <dbReference type="ARBA" id="ARBA00004236"/>
    </source>
</evidence>
<protein>
    <recommendedName>
        <fullName evidence="5">Protein kinase domain-containing protein</fullName>
    </recommendedName>
</protein>
<comment type="subcellular location">
    <subcellularLocation>
        <location evidence="1">Cell membrane</location>
    </subcellularLocation>
</comment>
<keyword evidence="3" id="KW-0418">Kinase</keyword>
<evidence type="ECO:0000313" key="6">
    <source>
        <dbReference type="EMBL" id="MCL7045918.1"/>
    </source>
</evidence>
<keyword evidence="2" id="KW-1003">Cell membrane</keyword>
<dbReference type="PANTHER" id="PTHR47985">
    <property type="entry name" value="OS07G0668900 PROTEIN"/>
    <property type="match status" value="1"/>
</dbReference>
<dbReference type="SMART" id="SM00220">
    <property type="entry name" value="S_TKc"/>
    <property type="match status" value="1"/>
</dbReference>
<sequence>MSILKLQRMRHPNIIRLIGYYVTHNEMILVLERMAEGTLSSSIHDLRSPDEGLTWSERLTVARGIANALAFLHSQDIIYRDLKPDNVLLNREYSPKLTDFGLSMHLEDGMVYDIKNAPPGTCGYMDPAFQKVSTVSLKSDVYSFGLVLLSLLTGRKAVVESDADIHIVDW</sequence>
<dbReference type="InterPro" id="IPR008271">
    <property type="entry name" value="Ser/Thr_kinase_AS"/>
</dbReference>
<dbReference type="GO" id="GO:0004674">
    <property type="term" value="F:protein serine/threonine kinase activity"/>
    <property type="evidence" value="ECO:0007669"/>
    <property type="project" value="UniProtKB-KW"/>
</dbReference>
<dbReference type="GO" id="GO:0005524">
    <property type="term" value="F:ATP binding"/>
    <property type="evidence" value="ECO:0007669"/>
    <property type="project" value="InterPro"/>
</dbReference>
<keyword evidence="4" id="KW-0472">Membrane</keyword>
<comment type="caution">
    <text evidence="6">The sequence shown here is derived from an EMBL/GenBank/DDBJ whole genome shotgun (WGS) entry which is preliminary data.</text>
</comment>
<dbReference type="AlphaFoldDB" id="A0AA41VR69"/>
<dbReference type="EMBL" id="JAJJMA010275304">
    <property type="protein sequence ID" value="MCL7045918.1"/>
    <property type="molecule type" value="Genomic_DNA"/>
</dbReference>
<evidence type="ECO:0000256" key="2">
    <source>
        <dbReference type="ARBA" id="ARBA00022475"/>
    </source>
</evidence>
<dbReference type="SUPFAM" id="SSF56112">
    <property type="entry name" value="Protein kinase-like (PK-like)"/>
    <property type="match status" value="1"/>
</dbReference>
<evidence type="ECO:0000313" key="7">
    <source>
        <dbReference type="Proteomes" id="UP001177140"/>
    </source>
</evidence>
<accession>A0AA41VR69</accession>
<keyword evidence="7" id="KW-1185">Reference proteome</keyword>
<dbReference type="Proteomes" id="UP001177140">
    <property type="component" value="Unassembled WGS sequence"/>
</dbReference>
<dbReference type="InterPro" id="IPR000719">
    <property type="entry name" value="Prot_kinase_dom"/>
</dbReference>
<feature type="domain" description="Protein kinase" evidence="5">
    <location>
        <begin position="1"/>
        <end position="170"/>
    </location>
</feature>
<dbReference type="PROSITE" id="PS50011">
    <property type="entry name" value="PROTEIN_KINASE_DOM"/>
    <property type="match status" value="1"/>
</dbReference>
<organism evidence="6 7">
    <name type="scientific">Papaver nudicaule</name>
    <name type="common">Iceland poppy</name>
    <dbReference type="NCBI Taxonomy" id="74823"/>
    <lineage>
        <taxon>Eukaryota</taxon>
        <taxon>Viridiplantae</taxon>
        <taxon>Streptophyta</taxon>
        <taxon>Embryophyta</taxon>
        <taxon>Tracheophyta</taxon>
        <taxon>Spermatophyta</taxon>
        <taxon>Magnoliopsida</taxon>
        <taxon>Ranunculales</taxon>
        <taxon>Papaveraceae</taxon>
        <taxon>Papaveroideae</taxon>
        <taxon>Papaver</taxon>
    </lineage>
</organism>
<feature type="non-terminal residue" evidence="6">
    <location>
        <position position="170"/>
    </location>
</feature>
<dbReference type="GO" id="GO:0005886">
    <property type="term" value="C:plasma membrane"/>
    <property type="evidence" value="ECO:0007669"/>
    <property type="project" value="UniProtKB-SubCell"/>
</dbReference>
<evidence type="ECO:0000256" key="4">
    <source>
        <dbReference type="ARBA" id="ARBA00023136"/>
    </source>
</evidence>
<dbReference type="Gene3D" id="1.10.510.10">
    <property type="entry name" value="Transferase(Phosphotransferase) domain 1"/>
    <property type="match status" value="1"/>
</dbReference>
<reference evidence="6" key="1">
    <citation type="submission" date="2022-03" db="EMBL/GenBank/DDBJ databases">
        <title>A functionally conserved STORR gene fusion in Papaver species that diverged 16.8 million years ago.</title>
        <authorList>
            <person name="Catania T."/>
        </authorList>
    </citation>
    <scope>NUCLEOTIDE SEQUENCE</scope>
    <source>
        <strain evidence="6">S-191538</strain>
    </source>
</reference>
<dbReference type="PANTHER" id="PTHR47985:SF44">
    <property type="entry name" value="SERINE_THREONINE-PROTEIN KINASE PBS1"/>
    <property type="match status" value="1"/>
</dbReference>
<dbReference type="InterPro" id="IPR011009">
    <property type="entry name" value="Kinase-like_dom_sf"/>
</dbReference>
<gene>
    <name evidence="6" type="ORF">MKW94_028981</name>
</gene>